<accession>A0A2G9G5C3</accession>
<dbReference type="Proteomes" id="UP000231279">
    <property type="component" value="Unassembled WGS sequence"/>
</dbReference>
<dbReference type="STRING" id="429701.A0A2G9G5C3"/>
<dbReference type="InterPro" id="IPR053192">
    <property type="entry name" value="Vacuole_Formation_Reg"/>
</dbReference>
<dbReference type="PANTHER" id="PTHR32410">
    <property type="entry name" value="CYSTEINE/HISTIDINE-RICH C1 DOMAIN FAMILY PROTEIN"/>
    <property type="match status" value="1"/>
</dbReference>
<dbReference type="EMBL" id="NKXS01006928">
    <property type="protein sequence ID" value="PIN00497.1"/>
    <property type="molecule type" value="Genomic_DNA"/>
</dbReference>
<name>A0A2G9G5C3_9LAMI</name>
<evidence type="ECO:0000259" key="2">
    <source>
        <dbReference type="Pfam" id="PF03107"/>
    </source>
</evidence>
<evidence type="ECO:0000313" key="4">
    <source>
        <dbReference type="Proteomes" id="UP000231279"/>
    </source>
</evidence>
<keyword evidence="4" id="KW-1185">Reference proteome</keyword>
<organism evidence="3 4">
    <name type="scientific">Handroanthus impetiginosus</name>
    <dbReference type="NCBI Taxonomy" id="429701"/>
    <lineage>
        <taxon>Eukaryota</taxon>
        <taxon>Viridiplantae</taxon>
        <taxon>Streptophyta</taxon>
        <taxon>Embryophyta</taxon>
        <taxon>Tracheophyta</taxon>
        <taxon>Spermatophyta</taxon>
        <taxon>Magnoliopsida</taxon>
        <taxon>eudicotyledons</taxon>
        <taxon>Gunneridae</taxon>
        <taxon>Pentapetalae</taxon>
        <taxon>asterids</taxon>
        <taxon>lamiids</taxon>
        <taxon>Lamiales</taxon>
        <taxon>Bignoniaceae</taxon>
        <taxon>Crescentiina</taxon>
        <taxon>Tabebuia alliance</taxon>
        <taxon>Handroanthus</taxon>
    </lineage>
</organism>
<feature type="domain" description="DC1" evidence="2">
    <location>
        <begin position="223"/>
        <end position="265"/>
    </location>
</feature>
<reference evidence="4" key="1">
    <citation type="journal article" date="2018" name="Gigascience">
        <title>Genome assembly of the Pink Ipe (Handroanthus impetiginosus, Bignoniaceae), a highly valued, ecologically keystone Neotropical timber forest tree.</title>
        <authorList>
            <person name="Silva-Junior O.B."/>
            <person name="Grattapaglia D."/>
            <person name="Novaes E."/>
            <person name="Collevatti R.G."/>
        </authorList>
    </citation>
    <scope>NUCLEOTIDE SEQUENCE [LARGE SCALE GENOMIC DNA]</scope>
    <source>
        <strain evidence="4">cv. UFG-1</strain>
    </source>
</reference>
<dbReference type="Pfam" id="PF03107">
    <property type="entry name" value="C1_2"/>
    <property type="match status" value="3"/>
</dbReference>
<dbReference type="InterPro" id="IPR004146">
    <property type="entry name" value="DC1"/>
</dbReference>
<evidence type="ECO:0000313" key="3">
    <source>
        <dbReference type="EMBL" id="PIN00497.1"/>
    </source>
</evidence>
<comment type="caution">
    <text evidence="3">The sequence shown here is derived from an EMBL/GenBank/DDBJ whole genome shotgun (WGS) entry which is preliminary data.</text>
</comment>
<keyword evidence="1" id="KW-0677">Repeat</keyword>
<dbReference type="SUPFAM" id="SSF57889">
    <property type="entry name" value="Cysteine-rich domain"/>
    <property type="match status" value="3"/>
</dbReference>
<proteinExistence type="predicted"/>
<sequence>MDCSNSRFIFHNRCLELLRLIEHPFLPKRHSEDKLLSLNWCDNCMRVCTGFAYNGRCKFLAHVKCATPQMNSNAGPSNSNTEQEDGSLIQLPVNNVSTDLIVPFLIRQKINVIDDEGEMMLCDACITPIHKSRPRHMYYTCDKCKFFLHLSCYHLPSELKNDHGEGLHKLSLSVKGALSWSRCNFCFSYTNGIFYRCEDCSFTIDVKCASVPAVIRHEANRQLKLIGRYVKEGPFFDCSACGRSISYDYAYTSENCDFNLHHECAMLPRIVRHEWDKHPLSLAYPPYSHHSGDIYCEICEEEIHPKRWTYYYRECDQFFHPDCLTRSGWRRNIKLGHQIVLEKCHRSDHPLTFTLGSLRHTCSLCPNVVYDAIAFECASCYFSCCSTCARIAVPRKRRFLLV</sequence>
<dbReference type="InterPro" id="IPR046349">
    <property type="entry name" value="C1-like_sf"/>
</dbReference>
<dbReference type="AlphaFoldDB" id="A0A2G9G5C3"/>
<protein>
    <recommendedName>
        <fullName evidence="2">DC1 domain-containing protein</fullName>
    </recommendedName>
</protein>
<evidence type="ECO:0000256" key="1">
    <source>
        <dbReference type="ARBA" id="ARBA00022737"/>
    </source>
</evidence>
<feature type="domain" description="DC1" evidence="2">
    <location>
        <begin position="276"/>
        <end position="323"/>
    </location>
</feature>
<feature type="domain" description="DC1" evidence="2">
    <location>
        <begin position="168"/>
        <end position="209"/>
    </location>
</feature>
<dbReference type="OrthoDB" id="1884766at2759"/>
<gene>
    <name evidence="3" type="ORF">CDL12_27000</name>
</gene>
<dbReference type="PANTHER" id="PTHR32410:SF216">
    <property type="entry name" value="PHORBOL-ESTER_DAG-TYPE DOMAIN-CONTAINING PROTEIN"/>
    <property type="match status" value="1"/>
</dbReference>